<reference evidence="1" key="1">
    <citation type="submission" date="2014-09" db="EMBL/GenBank/DDBJ databases">
        <authorList>
            <person name="Magalhaes I.L.F."/>
            <person name="Oliveira U."/>
            <person name="Santos F.R."/>
            <person name="Vidigal T.H.D.A."/>
            <person name="Brescovit A.D."/>
            <person name="Santos A.J."/>
        </authorList>
    </citation>
    <scope>NUCLEOTIDE SEQUENCE</scope>
    <source>
        <tissue evidence="1">Shoot tissue taken approximately 20 cm above the soil surface</tissue>
    </source>
</reference>
<name>A0A0A9HBE9_ARUDO</name>
<sequence>MKTSVFPSQVLILPLKSRHSRARGSSWMCISLPWHYCFLLFRTNCLITEPIVLLSTCIIIDDRGI</sequence>
<dbReference type="AlphaFoldDB" id="A0A0A9HBE9"/>
<evidence type="ECO:0000313" key="1">
    <source>
        <dbReference type="EMBL" id="JAE30248.1"/>
    </source>
</evidence>
<dbReference type="EMBL" id="GBRH01167648">
    <property type="protein sequence ID" value="JAE30248.1"/>
    <property type="molecule type" value="Transcribed_RNA"/>
</dbReference>
<protein>
    <submittedName>
        <fullName evidence="1">Uncharacterized protein</fullName>
    </submittedName>
</protein>
<proteinExistence type="predicted"/>
<organism evidence="1">
    <name type="scientific">Arundo donax</name>
    <name type="common">Giant reed</name>
    <name type="synonym">Donax arundinaceus</name>
    <dbReference type="NCBI Taxonomy" id="35708"/>
    <lineage>
        <taxon>Eukaryota</taxon>
        <taxon>Viridiplantae</taxon>
        <taxon>Streptophyta</taxon>
        <taxon>Embryophyta</taxon>
        <taxon>Tracheophyta</taxon>
        <taxon>Spermatophyta</taxon>
        <taxon>Magnoliopsida</taxon>
        <taxon>Liliopsida</taxon>
        <taxon>Poales</taxon>
        <taxon>Poaceae</taxon>
        <taxon>PACMAD clade</taxon>
        <taxon>Arundinoideae</taxon>
        <taxon>Arundineae</taxon>
        <taxon>Arundo</taxon>
    </lineage>
</organism>
<reference evidence="1" key="2">
    <citation type="journal article" date="2015" name="Data Brief">
        <title>Shoot transcriptome of the giant reed, Arundo donax.</title>
        <authorList>
            <person name="Barrero R.A."/>
            <person name="Guerrero F.D."/>
            <person name="Moolhuijzen P."/>
            <person name="Goolsby J.A."/>
            <person name="Tidwell J."/>
            <person name="Bellgard S.E."/>
            <person name="Bellgard M.I."/>
        </authorList>
    </citation>
    <scope>NUCLEOTIDE SEQUENCE</scope>
    <source>
        <tissue evidence="1">Shoot tissue taken approximately 20 cm above the soil surface</tissue>
    </source>
</reference>
<accession>A0A0A9HBE9</accession>